<gene>
    <name evidence="9" type="ORF">F0U60_04075</name>
</gene>
<dbReference type="PANTHER" id="PTHR42979">
    <property type="entry name" value="3-ISOPROPYLMALATE DEHYDROGENASE"/>
    <property type="match status" value="1"/>
</dbReference>
<keyword evidence="1" id="KW-0432">Leucine biosynthesis</keyword>
<organism evidence="9 10">
    <name type="scientific">Archangium minus</name>
    <dbReference type="NCBI Taxonomy" id="83450"/>
    <lineage>
        <taxon>Bacteria</taxon>
        <taxon>Pseudomonadati</taxon>
        <taxon>Myxococcota</taxon>
        <taxon>Myxococcia</taxon>
        <taxon>Myxococcales</taxon>
        <taxon>Cystobacterineae</taxon>
        <taxon>Archangiaceae</taxon>
        <taxon>Archangium</taxon>
    </lineage>
</organism>
<reference evidence="9 10" key="1">
    <citation type="submission" date="2019-08" db="EMBL/GenBank/DDBJ databases">
        <title>Archangium and Cystobacter genomes.</title>
        <authorList>
            <person name="Chen I.-C.K."/>
            <person name="Wielgoss S."/>
        </authorList>
    </citation>
    <scope>NUCLEOTIDE SEQUENCE [LARGE SCALE GENOMIC DNA]</scope>
    <source>
        <strain evidence="9 10">Cbm 6</strain>
    </source>
</reference>
<dbReference type="SMART" id="SM01329">
    <property type="entry name" value="Iso_dh"/>
    <property type="match status" value="1"/>
</dbReference>
<proteinExistence type="predicted"/>
<feature type="domain" description="Isopropylmalate dehydrogenase-like" evidence="8">
    <location>
        <begin position="4"/>
        <end position="314"/>
    </location>
</feature>
<name>A0ABY9WJC7_9BACT</name>
<evidence type="ECO:0000256" key="6">
    <source>
        <dbReference type="ARBA" id="ARBA00023027"/>
    </source>
</evidence>
<dbReference type="InterPro" id="IPR024084">
    <property type="entry name" value="IsoPropMal-DH-like_dom"/>
</dbReference>
<dbReference type="PANTHER" id="PTHR42979:SF1">
    <property type="entry name" value="3-ISOPROPYLMALATE DEHYDROGENASE"/>
    <property type="match status" value="1"/>
</dbReference>
<dbReference type="InterPro" id="IPR004429">
    <property type="entry name" value="Isopropylmalate_DH"/>
</dbReference>
<evidence type="ECO:0000256" key="5">
    <source>
        <dbReference type="ARBA" id="ARBA00023002"/>
    </source>
</evidence>
<keyword evidence="6" id="KW-0520">NAD</keyword>
<evidence type="ECO:0000256" key="3">
    <source>
        <dbReference type="ARBA" id="ARBA00022723"/>
    </source>
</evidence>
<evidence type="ECO:0000256" key="2">
    <source>
        <dbReference type="ARBA" id="ARBA00022605"/>
    </source>
</evidence>
<evidence type="ECO:0000259" key="8">
    <source>
        <dbReference type="SMART" id="SM01329"/>
    </source>
</evidence>
<evidence type="ECO:0000256" key="1">
    <source>
        <dbReference type="ARBA" id="ARBA00022430"/>
    </source>
</evidence>
<evidence type="ECO:0000313" key="9">
    <source>
        <dbReference type="EMBL" id="WNG43363.1"/>
    </source>
</evidence>
<keyword evidence="3" id="KW-0479">Metal-binding</keyword>
<sequence length="328" mass="35585">MKAQIVVVHGRHTESFTEQACTLFDWVSEQFGHELQLDRRPMGSSEAEWSGLVSACNRANAVLSGVPATSPVGADEETLALKRLGRELSLFASVRSFRLFPHAMTAMPLRPEQFGGSDALIVSAGAPTAEHAEVRATCQLAFRLARHRWAHVTAVDTFPALASEWNALITETATEFPGILLERKPTRDVLLQLMSAPAHWDVIVAPPRIADTLLDQGALLAGSMGLLPHALLGEGRQGLYQPLHGHVPEARWEEHANPTGGILAAAMLLRHSLGLEREATVIEAAAARGLAEWVRRRGVRGSLPVGTPRLFETIQAQLTTDPFHSLAV</sequence>
<evidence type="ECO:0000256" key="7">
    <source>
        <dbReference type="ARBA" id="ARBA00023304"/>
    </source>
</evidence>
<evidence type="ECO:0000256" key="4">
    <source>
        <dbReference type="ARBA" id="ARBA00022842"/>
    </source>
</evidence>
<dbReference type="Pfam" id="PF00180">
    <property type="entry name" value="Iso_dh"/>
    <property type="match status" value="1"/>
</dbReference>
<keyword evidence="2" id="KW-0028">Amino-acid biosynthesis</keyword>
<dbReference type="Gene3D" id="3.40.718.10">
    <property type="entry name" value="Isopropylmalate Dehydrogenase"/>
    <property type="match status" value="1"/>
</dbReference>
<dbReference type="RefSeq" id="WP_395814135.1">
    <property type="nucleotide sequence ID" value="NZ_CP043494.1"/>
</dbReference>
<keyword evidence="7" id="KW-0100">Branched-chain amino acid biosynthesis</keyword>
<keyword evidence="5" id="KW-0560">Oxidoreductase</keyword>
<evidence type="ECO:0000313" key="10">
    <source>
        <dbReference type="Proteomes" id="UP001611383"/>
    </source>
</evidence>
<protein>
    <recommendedName>
        <fullName evidence="8">Isopropylmalate dehydrogenase-like domain-containing protein</fullName>
    </recommendedName>
</protein>
<keyword evidence="4" id="KW-0460">Magnesium</keyword>
<dbReference type="EMBL" id="CP043494">
    <property type="protein sequence ID" value="WNG43363.1"/>
    <property type="molecule type" value="Genomic_DNA"/>
</dbReference>
<dbReference type="Proteomes" id="UP001611383">
    <property type="component" value="Chromosome"/>
</dbReference>
<dbReference type="SUPFAM" id="SSF53659">
    <property type="entry name" value="Isocitrate/Isopropylmalate dehydrogenase-like"/>
    <property type="match status" value="1"/>
</dbReference>
<keyword evidence="10" id="KW-1185">Reference proteome</keyword>
<accession>A0ABY9WJC7</accession>